<gene>
    <name evidence="1" type="ORF">SPELUC_LOCUS12432</name>
</gene>
<dbReference type="Proteomes" id="UP000789366">
    <property type="component" value="Unassembled WGS sequence"/>
</dbReference>
<name>A0ACA9PS76_9GLOM</name>
<protein>
    <submittedName>
        <fullName evidence="1">14872_t:CDS:1</fullName>
    </submittedName>
</protein>
<accession>A0ACA9PS76</accession>
<evidence type="ECO:0000313" key="1">
    <source>
        <dbReference type="EMBL" id="CAG8720954.1"/>
    </source>
</evidence>
<keyword evidence="2" id="KW-1185">Reference proteome</keyword>
<reference evidence="1" key="1">
    <citation type="submission" date="2021-06" db="EMBL/GenBank/DDBJ databases">
        <authorList>
            <person name="Kallberg Y."/>
            <person name="Tangrot J."/>
            <person name="Rosling A."/>
        </authorList>
    </citation>
    <scope>NUCLEOTIDE SEQUENCE</scope>
    <source>
        <strain evidence="1">28 12/20/2015</strain>
    </source>
</reference>
<proteinExistence type="predicted"/>
<sequence length="200" mass="22886">MVEQLTLNQEVGGSNPLQGTRIIIENLVNKYIQNKSIRKFVNKDSETKIIDYLKKLEKNEIYPPISSKKKNLLLASKKEYERLDQEQKDYQELSQEANKEECDFLLKEIENLQEQKEQLISKIREQIMAEEETGQNVVVEIRPHAGGKEAELFVGDLYRIVVILPEAQDINLNIRDQDLKIETYSSGGPGGQHANKTASA</sequence>
<evidence type="ECO:0000313" key="2">
    <source>
        <dbReference type="Proteomes" id="UP000789366"/>
    </source>
</evidence>
<comment type="caution">
    <text evidence="1">The sequence shown here is derived from an EMBL/GenBank/DDBJ whole genome shotgun (WGS) entry which is preliminary data.</text>
</comment>
<organism evidence="1 2">
    <name type="scientific">Cetraspora pellucida</name>
    <dbReference type="NCBI Taxonomy" id="1433469"/>
    <lineage>
        <taxon>Eukaryota</taxon>
        <taxon>Fungi</taxon>
        <taxon>Fungi incertae sedis</taxon>
        <taxon>Mucoromycota</taxon>
        <taxon>Glomeromycotina</taxon>
        <taxon>Glomeromycetes</taxon>
        <taxon>Diversisporales</taxon>
        <taxon>Gigasporaceae</taxon>
        <taxon>Cetraspora</taxon>
    </lineage>
</organism>
<dbReference type="EMBL" id="CAJVPW010029361">
    <property type="protein sequence ID" value="CAG8720954.1"/>
    <property type="molecule type" value="Genomic_DNA"/>
</dbReference>
<feature type="non-terminal residue" evidence="1">
    <location>
        <position position="200"/>
    </location>
</feature>